<dbReference type="EMBL" id="AP028978">
    <property type="protein sequence ID" value="BET98106.1"/>
    <property type="molecule type" value="Genomic_DNA"/>
</dbReference>
<accession>A0ABN7C6T7</accession>
<evidence type="ECO:0000313" key="2">
    <source>
        <dbReference type="Proteomes" id="UP001529514"/>
    </source>
</evidence>
<proteinExistence type="predicted"/>
<keyword evidence="2" id="KW-1185">Reference proteome</keyword>
<dbReference type="Proteomes" id="UP001529514">
    <property type="component" value="Chromosome"/>
</dbReference>
<evidence type="ECO:0000313" key="1">
    <source>
        <dbReference type="EMBL" id="BET98106.1"/>
    </source>
</evidence>
<gene>
    <name evidence="1" type="ORF">TCT1_30270</name>
</gene>
<organism evidence="1 2">
    <name type="scientific">Xenorhabdus taiwanensis</name>
    <dbReference type="NCBI Taxonomy" id="3085177"/>
    <lineage>
        <taxon>Bacteria</taxon>
        <taxon>Pseudomonadati</taxon>
        <taxon>Pseudomonadota</taxon>
        <taxon>Gammaproteobacteria</taxon>
        <taxon>Enterobacterales</taxon>
        <taxon>Morganellaceae</taxon>
        <taxon>Xenorhabdus</taxon>
    </lineage>
</organism>
<dbReference type="RefSeq" id="WP_374051642.1">
    <property type="nucleotide sequence ID" value="NZ_AP028978.1"/>
</dbReference>
<name>A0ABN7C6T7_9GAMM</name>
<sequence length="66" mass="7231">MSERQVKLSRVFKGGNFKGYALSVDGTLLSNQKNVMVETKGKDVHPTLTVTFAVTNEMADGSDIRI</sequence>
<reference evidence="1 2" key="1">
    <citation type="submission" date="2023-10" db="EMBL/GenBank/DDBJ databases">
        <title>Xenorhabdus taiwanensis sp. nov., a symbiotic bacterium associated with the entomopathogenic nematode Steinernema taiwanensis.</title>
        <authorList>
            <person name="Tseng C.T."/>
            <person name="Shu H.Y."/>
            <person name="Chen M.H."/>
            <person name="Fang Y.J."/>
            <person name="Wu T.L."/>
            <person name="Lin Y.C."/>
            <person name="Huang C.J."/>
        </authorList>
    </citation>
    <scope>NUCLEOTIDE SEQUENCE [LARGE SCALE GENOMIC DNA]</scope>
    <source>
        <strain evidence="1 2">TCT-1</strain>
    </source>
</reference>
<protein>
    <submittedName>
        <fullName evidence="1">Uncharacterized protein</fullName>
    </submittedName>
</protein>